<protein>
    <submittedName>
        <fullName evidence="1">Uncharacterized protein</fullName>
    </submittedName>
</protein>
<accession>A0A540MZH1</accession>
<dbReference type="AlphaFoldDB" id="A0A540MZH1"/>
<comment type="caution">
    <text evidence="1">The sequence shown here is derived from an EMBL/GenBank/DDBJ whole genome shotgun (WGS) entry which is preliminary data.</text>
</comment>
<keyword evidence="2" id="KW-1185">Reference proteome</keyword>
<evidence type="ECO:0000313" key="1">
    <source>
        <dbReference type="EMBL" id="TQE03700.1"/>
    </source>
</evidence>
<organism evidence="1 2">
    <name type="scientific">Malus baccata</name>
    <name type="common">Siberian crab apple</name>
    <name type="synonym">Pyrus baccata</name>
    <dbReference type="NCBI Taxonomy" id="106549"/>
    <lineage>
        <taxon>Eukaryota</taxon>
        <taxon>Viridiplantae</taxon>
        <taxon>Streptophyta</taxon>
        <taxon>Embryophyta</taxon>
        <taxon>Tracheophyta</taxon>
        <taxon>Spermatophyta</taxon>
        <taxon>Magnoliopsida</taxon>
        <taxon>eudicotyledons</taxon>
        <taxon>Gunneridae</taxon>
        <taxon>Pentapetalae</taxon>
        <taxon>rosids</taxon>
        <taxon>fabids</taxon>
        <taxon>Rosales</taxon>
        <taxon>Rosaceae</taxon>
        <taxon>Amygdaloideae</taxon>
        <taxon>Maleae</taxon>
        <taxon>Malus</taxon>
    </lineage>
</organism>
<reference evidence="1 2" key="1">
    <citation type="journal article" date="2019" name="G3 (Bethesda)">
        <title>Sequencing of a Wild Apple (Malus baccata) Genome Unravels the Differences Between Cultivated and Wild Apple Species Regarding Disease Resistance and Cold Tolerance.</title>
        <authorList>
            <person name="Chen X."/>
        </authorList>
    </citation>
    <scope>NUCLEOTIDE SEQUENCE [LARGE SCALE GENOMIC DNA]</scope>
    <source>
        <strain evidence="2">cv. Shandingzi</strain>
        <tissue evidence="1">Leaves</tissue>
    </source>
</reference>
<evidence type="ECO:0000313" key="2">
    <source>
        <dbReference type="Proteomes" id="UP000315295"/>
    </source>
</evidence>
<proteinExistence type="predicted"/>
<sequence length="54" mass="5717">MRKGKQAKAYKAFVSLFGILHQSNGGGDSEQSTASPQTAAEIISKNPMNFFGVA</sequence>
<name>A0A540MZH1_MALBA</name>
<dbReference type="Proteomes" id="UP000315295">
    <property type="component" value="Unassembled WGS sequence"/>
</dbReference>
<gene>
    <name evidence="1" type="ORF">C1H46_010674</name>
</gene>
<dbReference type="EMBL" id="VIEB01000151">
    <property type="protein sequence ID" value="TQE03700.1"/>
    <property type="molecule type" value="Genomic_DNA"/>
</dbReference>